<evidence type="ECO:0000256" key="4">
    <source>
        <dbReference type="RuleBase" id="RU004447"/>
    </source>
</evidence>
<dbReference type="EC" id="3.4.24.-" evidence="7"/>
<keyword evidence="7" id="KW-0378">Hydrolase</keyword>
<dbReference type="SUPFAM" id="SSF63411">
    <property type="entry name" value="LuxS/MPP-like metallohydrolase"/>
    <property type="match status" value="2"/>
</dbReference>
<evidence type="ECO:0000256" key="2">
    <source>
        <dbReference type="ARBA" id="ARBA00007261"/>
    </source>
</evidence>
<reference evidence="7 8" key="1">
    <citation type="submission" date="2017-11" db="EMBL/GenBank/DDBJ databases">
        <title>Complete genome of Rhizobium leguminosarum Norway, an ineffective micro-symbiont.</title>
        <authorList>
            <person name="Hoffrichter A."/>
            <person name="Liang J."/>
            <person name="Brachmann A."/>
            <person name="Marin M."/>
        </authorList>
    </citation>
    <scope>NUCLEOTIDE SEQUENCE [LARGE SCALE GENOMIC DNA]</scope>
    <source>
        <strain evidence="7 8">Norway</strain>
        <plasmid evidence="8">Plasmid prln3</plasmid>
    </source>
</reference>
<name>A0A2K9ZH42_RHILE</name>
<keyword evidence="7" id="KW-0645">Protease</keyword>
<organism evidence="7 8">
    <name type="scientific">Rhizobium leguminosarum</name>
    <dbReference type="NCBI Taxonomy" id="384"/>
    <lineage>
        <taxon>Bacteria</taxon>
        <taxon>Pseudomonadati</taxon>
        <taxon>Pseudomonadota</taxon>
        <taxon>Alphaproteobacteria</taxon>
        <taxon>Hyphomicrobiales</taxon>
        <taxon>Rhizobiaceae</taxon>
        <taxon>Rhizobium/Agrobacterium group</taxon>
        <taxon>Rhizobium</taxon>
    </lineage>
</organism>
<evidence type="ECO:0000256" key="3">
    <source>
        <dbReference type="ARBA" id="ARBA00023049"/>
    </source>
</evidence>
<keyword evidence="3" id="KW-0482">Metalloprotease</keyword>
<gene>
    <name evidence="7" type="ORF">CUJ84_pRLN3000439</name>
</gene>
<dbReference type="InterPro" id="IPR001431">
    <property type="entry name" value="Pept_M16_Zn_BS"/>
</dbReference>
<dbReference type="Gene3D" id="3.30.830.10">
    <property type="entry name" value="Metalloenzyme, LuxS/M16 peptidase-like"/>
    <property type="match status" value="2"/>
</dbReference>
<dbReference type="GO" id="GO:0004222">
    <property type="term" value="F:metalloendopeptidase activity"/>
    <property type="evidence" value="ECO:0007669"/>
    <property type="project" value="InterPro"/>
</dbReference>
<accession>A0A2K9ZH42</accession>
<dbReference type="Pfam" id="PF05193">
    <property type="entry name" value="Peptidase_M16_C"/>
    <property type="match status" value="1"/>
</dbReference>
<comment type="cofactor">
    <cofactor evidence="1">
        <name>Zn(2+)</name>
        <dbReference type="ChEBI" id="CHEBI:29105"/>
    </cofactor>
</comment>
<dbReference type="InterPro" id="IPR011249">
    <property type="entry name" value="Metalloenz_LuxS/M16"/>
</dbReference>
<protein>
    <submittedName>
        <fullName evidence="7">Putative zinc protease</fullName>
        <ecNumber evidence="7">3.4.24.-</ecNumber>
    </submittedName>
</protein>
<evidence type="ECO:0000259" key="6">
    <source>
        <dbReference type="Pfam" id="PF05193"/>
    </source>
</evidence>
<feature type="domain" description="Peptidase M16 N-terminal" evidence="5">
    <location>
        <begin position="38"/>
        <end position="183"/>
    </location>
</feature>
<keyword evidence="7" id="KW-0614">Plasmid</keyword>
<geneLocation type="plasmid" evidence="8">
    <name>prln3</name>
</geneLocation>
<dbReference type="InterPro" id="IPR007863">
    <property type="entry name" value="Peptidase_M16_C"/>
</dbReference>
<evidence type="ECO:0000259" key="5">
    <source>
        <dbReference type="Pfam" id="PF00675"/>
    </source>
</evidence>
<dbReference type="Proteomes" id="UP000238523">
    <property type="component" value="Plasmid pRLN3"/>
</dbReference>
<evidence type="ECO:0000313" key="7">
    <source>
        <dbReference type="EMBL" id="AUW47555.1"/>
    </source>
</evidence>
<dbReference type="GO" id="GO:0046872">
    <property type="term" value="F:metal ion binding"/>
    <property type="evidence" value="ECO:0007669"/>
    <property type="project" value="InterPro"/>
</dbReference>
<dbReference type="PROSITE" id="PS00143">
    <property type="entry name" value="INSULINASE"/>
    <property type="match status" value="1"/>
</dbReference>
<dbReference type="AlphaFoldDB" id="A0A2K9ZH42"/>
<dbReference type="InterPro" id="IPR050361">
    <property type="entry name" value="MPP/UQCRC_Complex"/>
</dbReference>
<dbReference type="GO" id="GO:0006508">
    <property type="term" value="P:proteolysis"/>
    <property type="evidence" value="ECO:0007669"/>
    <property type="project" value="UniProtKB-KW"/>
</dbReference>
<dbReference type="PANTHER" id="PTHR11851">
    <property type="entry name" value="METALLOPROTEASE"/>
    <property type="match status" value="1"/>
</dbReference>
<feature type="domain" description="Peptidase M16 C-terminal" evidence="6">
    <location>
        <begin position="192"/>
        <end position="374"/>
    </location>
</feature>
<dbReference type="PANTHER" id="PTHR11851:SF49">
    <property type="entry name" value="MITOCHONDRIAL-PROCESSING PEPTIDASE SUBUNIT ALPHA"/>
    <property type="match status" value="1"/>
</dbReference>
<evidence type="ECO:0000256" key="1">
    <source>
        <dbReference type="ARBA" id="ARBA00001947"/>
    </source>
</evidence>
<comment type="similarity">
    <text evidence="2 4">Belongs to the peptidase M16 family.</text>
</comment>
<evidence type="ECO:0000313" key="8">
    <source>
        <dbReference type="Proteomes" id="UP000238523"/>
    </source>
</evidence>
<dbReference type="InterPro" id="IPR011765">
    <property type="entry name" value="Pept_M16_N"/>
</dbReference>
<proteinExistence type="inferred from homology"/>
<sequence length="445" mass="49026">MLMTFHSENLQLDSPLGEKHETSPDRVFTGRLGNGMDVIVIRDHRRPIATHMVWYRNGSADDPIGKSGIAHFLEHLMFKGTRNHPAGHFSGLLASVGGNENASTSWSYTNYYQRVPKDYLKTCMVYEADRMTGLILTDEIVDIERQVVLVERGMHCDADPQVIFEEALLAGAFSPDPCGRPIIGWQHEIETLGREDALAYYYRFYTPENAILVVAGDVDPDAVMDMAETIYGAITPTGASFKRPVVQAPPVRTQRLLTLVDENVHEPALTRIHVVPSMTATGPHAAALEVLAFLLGGGNASYLHEALIVNNRMAISVRASDWSNVFRDLVHFQIDACPAPGVSLTDLDDAIENALEMLRRTGFSADDIQRAKSRIVANAIYQKDDHSALAWQYGVAASLGLSVEDVALWQDRIKGVTTEDIRNALTLLERSTGIVGYLTPPATDA</sequence>
<dbReference type="Pfam" id="PF00675">
    <property type="entry name" value="Peptidase_M16"/>
    <property type="match status" value="1"/>
</dbReference>
<dbReference type="EMBL" id="CP025015">
    <property type="protein sequence ID" value="AUW47555.1"/>
    <property type="molecule type" value="Genomic_DNA"/>
</dbReference>